<evidence type="ECO:0000259" key="13">
    <source>
        <dbReference type="PROSITE" id="PS50865"/>
    </source>
</evidence>
<keyword evidence="4" id="KW-0862">Zinc</keyword>
<dbReference type="GO" id="GO:0071456">
    <property type="term" value="P:cellular response to hypoxia"/>
    <property type="evidence" value="ECO:0000318"/>
    <property type="project" value="GO_Central"/>
</dbReference>
<evidence type="ECO:0000256" key="7">
    <source>
        <dbReference type="ARBA" id="ARBA00023002"/>
    </source>
</evidence>
<evidence type="ECO:0000259" key="14">
    <source>
        <dbReference type="PROSITE" id="PS51471"/>
    </source>
</evidence>
<dbReference type="Proteomes" id="UP000000305">
    <property type="component" value="Unassembled WGS sequence"/>
</dbReference>
<evidence type="ECO:0000313" key="15">
    <source>
        <dbReference type="EMBL" id="EFX72017.1"/>
    </source>
</evidence>
<dbReference type="PANTHER" id="PTHR12907:SF26">
    <property type="entry name" value="HIF PROLYL HYDROXYLASE, ISOFORM C"/>
    <property type="match status" value="1"/>
</dbReference>
<keyword evidence="2" id="KW-0479">Metal-binding</keyword>
<dbReference type="GO" id="GO:0031418">
    <property type="term" value="F:L-ascorbic acid binding"/>
    <property type="evidence" value="ECO:0007669"/>
    <property type="project" value="UniProtKB-KW"/>
</dbReference>
<feature type="region of interest" description="Disordered" evidence="12">
    <location>
        <begin position="98"/>
        <end position="131"/>
    </location>
</feature>
<dbReference type="Gene3D" id="6.10.140.2220">
    <property type="match status" value="1"/>
</dbReference>
<dbReference type="InterPro" id="IPR002893">
    <property type="entry name" value="Znf_MYND"/>
</dbReference>
<proteinExistence type="predicted"/>
<dbReference type="InterPro" id="IPR051559">
    <property type="entry name" value="HIF_prolyl_hydroxylases"/>
</dbReference>
<evidence type="ECO:0000313" key="16">
    <source>
        <dbReference type="Proteomes" id="UP000000305"/>
    </source>
</evidence>
<reference evidence="15 16" key="1">
    <citation type="journal article" date="2011" name="Science">
        <title>The ecoresponsive genome of Daphnia pulex.</title>
        <authorList>
            <person name="Colbourne J.K."/>
            <person name="Pfrender M.E."/>
            <person name="Gilbert D."/>
            <person name="Thomas W.K."/>
            <person name="Tucker A."/>
            <person name="Oakley T.H."/>
            <person name="Tokishita S."/>
            <person name="Aerts A."/>
            <person name="Arnold G.J."/>
            <person name="Basu M.K."/>
            <person name="Bauer D.J."/>
            <person name="Caceres C.E."/>
            <person name="Carmel L."/>
            <person name="Casola C."/>
            <person name="Choi J.H."/>
            <person name="Detter J.C."/>
            <person name="Dong Q."/>
            <person name="Dusheyko S."/>
            <person name="Eads B.D."/>
            <person name="Frohlich T."/>
            <person name="Geiler-Samerotte K.A."/>
            <person name="Gerlach D."/>
            <person name="Hatcher P."/>
            <person name="Jogdeo S."/>
            <person name="Krijgsveld J."/>
            <person name="Kriventseva E.V."/>
            <person name="Kultz D."/>
            <person name="Laforsch C."/>
            <person name="Lindquist E."/>
            <person name="Lopez J."/>
            <person name="Manak J.R."/>
            <person name="Muller J."/>
            <person name="Pangilinan J."/>
            <person name="Patwardhan R.P."/>
            <person name="Pitluck S."/>
            <person name="Pritham E.J."/>
            <person name="Rechtsteiner A."/>
            <person name="Rho M."/>
            <person name="Rogozin I.B."/>
            <person name="Sakarya O."/>
            <person name="Salamov A."/>
            <person name="Schaack S."/>
            <person name="Shapiro H."/>
            <person name="Shiga Y."/>
            <person name="Skalitzky C."/>
            <person name="Smith Z."/>
            <person name="Souvorov A."/>
            <person name="Sung W."/>
            <person name="Tang Z."/>
            <person name="Tsuchiya D."/>
            <person name="Tu H."/>
            <person name="Vos H."/>
            <person name="Wang M."/>
            <person name="Wolf Y.I."/>
            <person name="Yamagata H."/>
            <person name="Yamada T."/>
            <person name="Ye Y."/>
            <person name="Shaw J.R."/>
            <person name="Andrews J."/>
            <person name="Crease T.J."/>
            <person name="Tang H."/>
            <person name="Lucas S.M."/>
            <person name="Robertson H.M."/>
            <person name="Bork P."/>
            <person name="Koonin E.V."/>
            <person name="Zdobnov E.M."/>
            <person name="Grigoriev I.V."/>
            <person name="Lynch M."/>
            <person name="Boore J.L."/>
        </authorList>
    </citation>
    <scope>NUCLEOTIDE SEQUENCE [LARGE SCALE GENOMIC DNA]</scope>
</reference>
<dbReference type="Pfam" id="PF01753">
    <property type="entry name" value="zf-MYND"/>
    <property type="match status" value="1"/>
</dbReference>
<evidence type="ECO:0000256" key="11">
    <source>
        <dbReference type="PROSITE-ProRule" id="PRU00134"/>
    </source>
</evidence>
<dbReference type="EMBL" id="GL732603">
    <property type="protein sequence ID" value="EFX72017.1"/>
    <property type="molecule type" value="Genomic_DNA"/>
</dbReference>
<evidence type="ECO:0000256" key="1">
    <source>
        <dbReference type="ARBA" id="ARBA00001961"/>
    </source>
</evidence>
<dbReference type="PROSITE" id="PS51471">
    <property type="entry name" value="FE2OG_OXY"/>
    <property type="match status" value="1"/>
</dbReference>
<evidence type="ECO:0000256" key="6">
    <source>
        <dbReference type="ARBA" id="ARBA00022964"/>
    </source>
</evidence>
<feature type="domain" description="Fe2OG dioxygenase" evidence="14">
    <location>
        <begin position="302"/>
        <end position="401"/>
    </location>
</feature>
<dbReference type="InterPro" id="IPR044862">
    <property type="entry name" value="Pro_4_hyd_alph_FE2OG_OXY"/>
</dbReference>
<dbReference type="Pfam" id="PF13640">
    <property type="entry name" value="2OG-FeII_Oxy_3"/>
    <property type="match status" value="1"/>
</dbReference>
<dbReference type="STRING" id="6669.E9H863"/>
<dbReference type="PROSITE" id="PS50865">
    <property type="entry name" value="ZF_MYND_2"/>
    <property type="match status" value="1"/>
</dbReference>
<dbReference type="GO" id="GO:0008270">
    <property type="term" value="F:zinc ion binding"/>
    <property type="evidence" value="ECO:0007669"/>
    <property type="project" value="UniProtKB-KW"/>
</dbReference>
<dbReference type="GO" id="GO:0008198">
    <property type="term" value="F:ferrous iron binding"/>
    <property type="evidence" value="ECO:0000318"/>
    <property type="project" value="GO_Central"/>
</dbReference>
<keyword evidence="5" id="KW-0847">Vitamin C</keyword>
<dbReference type="InterPro" id="IPR005123">
    <property type="entry name" value="Oxoglu/Fe-dep_dioxygenase_dom"/>
</dbReference>
<dbReference type="GO" id="GO:0031543">
    <property type="term" value="F:peptidyl-proline dioxygenase activity"/>
    <property type="evidence" value="ECO:0000318"/>
    <property type="project" value="GO_Central"/>
</dbReference>
<comment type="cofactor">
    <cofactor evidence="1">
        <name>L-ascorbate</name>
        <dbReference type="ChEBI" id="CHEBI:38290"/>
    </cofactor>
</comment>
<dbReference type="EC" id="1.14.11.29" evidence="9"/>
<keyword evidence="6" id="KW-0223">Dioxygenase</keyword>
<evidence type="ECO:0000256" key="10">
    <source>
        <dbReference type="ARBA" id="ARBA00049134"/>
    </source>
</evidence>
<dbReference type="SUPFAM" id="SSF144232">
    <property type="entry name" value="HIT/MYND zinc finger-like"/>
    <property type="match status" value="1"/>
</dbReference>
<keyword evidence="16" id="KW-1185">Reference proteome</keyword>
<dbReference type="InterPro" id="IPR006620">
    <property type="entry name" value="Pro_4_hyd_alph"/>
</dbReference>
<evidence type="ECO:0000256" key="2">
    <source>
        <dbReference type="ARBA" id="ARBA00022723"/>
    </source>
</evidence>
<feature type="compositionally biased region" description="Basic and acidic residues" evidence="12">
    <location>
        <begin position="110"/>
        <end position="120"/>
    </location>
</feature>
<evidence type="ECO:0000256" key="8">
    <source>
        <dbReference type="ARBA" id="ARBA00023004"/>
    </source>
</evidence>
<protein>
    <recommendedName>
        <fullName evidence="9">hypoxia-inducible factor-proline dioxygenase</fullName>
        <ecNumber evidence="9">1.14.11.29</ecNumber>
    </recommendedName>
</protein>
<organism evidence="15 16">
    <name type="scientific">Daphnia pulex</name>
    <name type="common">Water flea</name>
    <dbReference type="NCBI Taxonomy" id="6669"/>
    <lineage>
        <taxon>Eukaryota</taxon>
        <taxon>Metazoa</taxon>
        <taxon>Ecdysozoa</taxon>
        <taxon>Arthropoda</taxon>
        <taxon>Crustacea</taxon>
        <taxon>Branchiopoda</taxon>
        <taxon>Diplostraca</taxon>
        <taxon>Cladocera</taxon>
        <taxon>Anomopoda</taxon>
        <taxon>Daphniidae</taxon>
        <taxon>Daphnia</taxon>
    </lineage>
</organism>
<dbReference type="GO" id="GO:0160082">
    <property type="term" value="F:hypoxia-inducible factor-proline dioxygenase activity"/>
    <property type="evidence" value="ECO:0007669"/>
    <property type="project" value="UniProtKB-EC"/>
</dbReference>
<dbReference type="eggNOG" id="KOG3710">
    <property type="taxonomic scope" value="Eukaryota"/>
</dbReference>
<dbReference type="PANTHER" id="PTHR12907">
    <property type="entry name" value="EGL NINE HOMOLOG-RELATED"/>
    <property type="match status" value="1"/>
</dbReference>
<dbReference type="AlphaFoldDB" id="E9H863"/>
<comment type="catalytic activity">
    <reaction evidence="10">
        <text>L-prolyl-[hypoxia-inducible factor alpha subunit] + 2-oxoglutarate + O2 = trans-4-hydroxy-L-prolyl-[hypoxia-inducible factor alpha subunit] + succinate + CO2</text>
        <dbReference type="Rhea" id="RHEA:48400"/>
        <dbReference type="Rhea" id="RHEA-COMP:12093"/>
        <dbReference type="Rhea" id="RHEA-COMP:12094"/>
        <dbReference type="ChEBI" id="CHEBI:15379"/>
        <dbReference type="ChEBI" id="CHEBI:16526"/>
        <dbReference type="ChEBI" id="CHEBI:16810"/>
        <dbReference type="ChEBI" id="CHEBI:30031"/>
        <dbReference type="ChEBI" id="CHEBI:50342"/>
        <dbReference type="ChEBI" id="CHEBI:61965"/>
        <dbReference type="EC" id="1.14.11.29"/>
    </reaction>
</comment>
<keyword evidence="8" id="KW-0408">Iron</keyword>
<keyword evidence="7" id="KW-0560">Oxidoreductase</keyword>
<name>E9H863_DAPPU</name>
<dbReference type="OrthoDB" id="76265at2759"/>
<dbReference type="KEGG" id="dpx:DAPPUDRAFT_347567"/>
<evidence type="ECO:0000256" key="9">
    <source>
        <dbReference type="ARBA" id="ARBA00039004"/>
    </source>
</evidence>
<evidence type="ECO:0000256" key="3">
    <source>
        <dbReference type="ARBA" id="ARBA00022771"/>
    </source>
</evidence>
<dbReference type="InParanoid" id="E9H863"/>
<dbReference type="HOGENOM" id="CLU_022206_2_2_1"/>
<evidence type="ECO:0000256" key="12">
    <source>
        <dbReference type="SAM" id="MobiDB-lite"/>
    </source>
</evidence>
<dbReference type="Gene3D" id="2.60.120.620">
    <property type="entry name" value="q2cbj1_9rhob like domain"/>
    <property type="match status" value="1"/>
</dbReference>
<keyword evidence="3 11" id="KW-0863">Zinc-finger</keyword>
<gene>
    <name evidence="15" type="ORF">DAPPUDRAFT_347567</name>
</gene>
<feature type="region of interest" description="Disordered" evidence="12">
    <location>
        <begin position="151"/>
        <end position="172"/>
    </location>
</feature>
<sequence length="424" mass="48029">MNISSCSVCNLCGLGEHLYRCVRCRAAVYCSKEHQRQDWKVHKLVCASALNVNCEENSSTKKLSLCDVAACSMPVASGTSQCISLKKEINQEKESELNQICSSSSQQYSIEKEDPKDILGKPENPYPKNKNLEKTIFDMGSVTLEPECSLTPETQWQSPHENSSHQQSENPPFLHRSSNINLSCKEQGISVEWMSQICQYVVRDLEKYGICVVDNFMGKDRAEAIYRSVVSMYSSGVFVEGETVSSSLDTSKKVRSDKITWVDGSENNCVNIAHLISTVDTIIMNSIRMKGNGQLGQRTIGGRTKAMIACYPGSGAHYVKHVDNPNRDGRCITTTYYCNKDWDAKTTGGLLRIFPQGWANQVVDIEPILDRMVFFWSDRRNPHEVQPAFRTRYAITVWYFDAKEREEARIRFNRECAVRKNETK</sequence>
<dbReference type="SMART" id="SM00702">
    <property type="entry name" value="P4Hc"/>
    <property type="match status" value="1"/>
</dbReference>
<dbReference type="FunCoup" id="E9H863">
    <property type="interactions" value="1099"/>
</dbReference>
<accession>E9H863</accession>
<feature type="domain" description="MYND-type" evidence="13">
    <location>
        <begin position="9"/>
        <end position="46"/>
    </location>
</feature>
<evidence type="ECO:0000256" key="4">
    <source>
        <dbReference type="ARBA" id="ARBA00022833"/>
    </source>
</evidence>
<evidence type="ECO:0000256" key="5">
    <source>
        <dbReference type="ARBA" id="ARBA00022896"/>
    </source>
</evidence>